<organism evidence="13 14">
    <name type="scientific">Mycolicibacterium austroafricanum</name>
    <name type="common">Mycobacterium austroafricanum</name>
    <dbReference type="NCBI Taxonomy" id="39687"/>
    <lineage>
        <taxon>Bacteria</taxon>
        <taxon>Bacillati</taxon>
        <taxon>Actinomycetota</taxon>
        <taxon>Actinomycetes</taxon>
        <taxon>Mycobacteriales</taxon>
        <taxon>Mycobacteriaceae</taxon>
        <taxon>Mycolicibacterium</taxon>
    </lineage>
</organism>
<evidence type="ECO:0000256" key="8">
    <source>
        <dbReference type="ARBA" id="ARBA00023136"/>
    </source>
</evidence>
<evidence type="ECO:0000256" key="10">
    <source>
        <dbReference type="SAM" id="MobiDB-lite"/>
    </source>
</evidence>
<gene>
    <name evidence="13" type="primary">eccCa</name>
    <name evidence="13" type="ORF">QYF68_04025</name>
</gene>
<dbReference type="InterPro" id="IPR027417">
    <property type="entry name" value="P-loop_NTPase"/>
</dbReference>
<dbReference type="NCBIfam" id="TIGR03925">
    <property type="entry name" value="T7SS_EccC_b"/>
    <property type="match status" value="1"/>
</dbReference>
<name>A0ABT8H8A7_MYCAO</name>
<evidence type="ECO:0000313" key="14">
    <source>
        <dbReference type="Proteomes" id="UP001172687"/>
    </source>
</evidence>
<dbReference type="EMBL" id="JAUHTC010000018">
    <property type="protein sequence ID" value="MDN4516993.1"/>
    <property type="molecule type" value="Genomic_DNA"/>
</dbReference>
<evidence type="ECO:0000256" key="11">
    <source>
        <dbReference type="SAM" id="Phobius"/>
    </source>
</evidence>
<comment type="subcellular location">
    <subcellularLocation>
        <location evidence="1">Cell membrane</location>
        <topology evidence="1">Multi-pass membrane protein</topology>
    </subcellularLocation>
</comment>
<dbReference type="Proteomes" id="UP001172687">
    <property type="component" value="Unassembled WGS sequence"/>
</dbReference>
<accession>A0ABT8H8A7</accession>
<feature type="region of interest" description="Disordered" evidence="10">
    <location>
        <begin position="872"/>
        <end position="892"/>
    </location>
</feature>
<dbReference type="PANTHER" id="PTHR22683">
    <property type="entry name" value="SPORULATION PROTEIN RELATED"/>
    <property type="match status" value="1"/>
</dbReference>
<feature type="binding site" evidence="9">
    <location>
        <begin position="969"/>
        <end position="976"/>
    </location>
    <ligand>
        <name>ATP</name>
        <dbReference type="ChEBI" id="CHEBI:30616"/>
    </ligand>
</feature>
<dbReference type="InterPro" id="IPR050206">
    <property type="entry name" value="FtsK/SpoIIIE/SftA"/>
</dbReference>
<evidence type="ECO:0000256" key="9">
    <source>
        <dbReference type="PROSITE-ProRule" id="PRU00289"/>
    </source>
</evidence>
<evidence type="ECO:0000256" key="5">
    <source>
        <dbReference type="ARBA" id="ARBA00022741"/>
    </source>
</evidence>
<evidence type="ECO:0000256" key="6">
    <source>
        <dbReference type="ARBA" id="ARBA00022840"/>
    </source>
</evidence>
<feature type="transmembrane region" description="Helical" evidence="11">
    <location>
        <begin position="55"/>
        <end position="74"/>
    </location>
</feature>
<dbReference type="RefSeq" id="WP_208675502.1">
    <property type="nucleotide sequence ID" value="NZ_CP070380.1"/>
</dbReference>
<feature type="domain" description="FtsK" evidence="12">
    <location>
        <begin position="952"/>
        <end position="1134"/>
    </location>
</feature>
<keyword evidence="14" id="KW-1185">Reference proteome</keyword>
<proteinExistence type="predicted"/>
<comment type="caution">
    <text evidence="13">The sequence shown here is derived from an EMBL/GenBank/DDBJ whole genome shotgun (WGS) entry which is preliminary data.</text>
</comment>
<keyword evidence="8 11" id="KW-0472">Membrane</keyword>
<dbReference type="InterPro" id="IPR023837">
    <property type="entry name" value="EccCb-like_Actinobacteria"/>
</dbReference>
<evidence type="ECO:0000256" key="2">
    <source>
        <dbReference type="ARBA" id="ARBA00022475"/>
    </source>
</evidence>
<dbReference type="NCBIfam" id="TIGR03924">
    <property type="entry name" value="T7SS_EccC_a"/>
    <property type="match status" value="1"/>
</dbReference>
<dbReference type="InterPro" id="IPR003593">
    <property type="entry name" value="AAA+_ATPase"/>
</dbReference>
<feature type="binding site" evidence="9">
    <location>
        <begin position="718"/>
        <end position="725"/>
    </location>
    <ligand>
        <name>ATP</name>
        <dbReference type="ChEBI" id="CHEBI:30616"/>
    </ligand>
</feature>
<dbReference type="Gene3D" id="3.40.50.300">
    <property type="entry name" value="P-loop containing nucleotide triphosphate hydrolases"/>
    <property type="match status" value="3"/>
</dbReference>
<dbReference type="Pfam" id="PF01580">
    <property type="entry name" value="FtsK_SpoIIIE"/>
    <property type="match status" value="2"/>
</dbReference>
<feature type="domain" description="FtsK" evidence="12">
    <location>
        <begin position="369"/>
        <end position="569"/>
    </location>
</feature>
<evidence type="ECO:0000313" key="13">
    <source>
        <dbReference type="EMBL" id="MDN4516993.1"/>
    </source>
</evidence>
<keyword evidence="5 9" id="KW-0547">Nucleotide-binding</keyword>
<keyword evidence="4" id="KW-0677">Repeat</keyword>
<dbReference type="InterPro" id="IPR023836">
    <property type="entry name" value="EccCa-like_Actinobacteria"/>
</dbReference>
<evidence type="ECO:0000256" key="1">
    <source>
        <dbReference type="ARBA" id="ARBA00004651"/>
    </source>
</evidence>
<keyword evidence="6 9" id="KW-0067">ATP-binding</keyword>
<evidence type="ECO:0000259" key="12">
    <source>
        <dbReference type="PROSITE" id="PS50901"/>
    </source>
</evidence>
<dbReference type="PROSITE" id="PS50901">
    <property type="entry name" value="FTSK"/>
    <property type="match status" value="3"/>
</dbReference>
<evidence type="ECO:0000256" key="4">
    <source>
        <dbReference type="ARBA" id="ARBA00022737"/>
    </source>
</evidence>
<dbReference type="PANTHER" id="PTHR22683:SF1">
    <property type="entry name" value="TYPE VII SECRETION SYSTEM PROTEIN ESSC"/>
    <property type="match status" value="1"/>
</dbReference>
<dbReference type="SMART" id="SM00382">
    <property type="entry name" value="AAA"/>
    <property type="match status" value="3"/>
</dbReference>
<reference evidence="13" key="1">
    <citation type="submission" date="2023-07" db="EMBL/GenBank/DDBJ databases">
        <title>Degradation of tert-butanol by M. austroafricanum TBA100.</title>
        <authorList>
            <person name="Helbich S."/>
            <person name="Vainshtein Y."/>
        </authorList>
    </citation>
    <scope>NUCLEOTIDE SEQUENCE</scope>
    <source>
        <strain evidence="13">TBA100</strain>
    </source>
</reference>
<dbReference type="SUPFAM" id="SSF52540">
    <property type="entry name" value="P-loop containing nucleoside triphosphate hydrolases"/>
    <property type="match status" value="3"/>
</dbReference>
<keyword evidence="7 11" id="KW-1133">Transmembrane helix</keyword>
<feature type="transmembrane region" description="Helical" evidence="11">
    <location>
        <begin position="23"/>
        <end position="43"/>
    </location>
</feature>
<keyword evidence="3 11" id="KW-0812">Transmembrane</keyword>
<feature type="binding site" evidence="9">
    <location>
        <begin position="392"/>
        <end position="399"/>
    </location>
    <ligand>
        <name>ATP</name>
        <dbReference type="ChEBI" id="CHEBI:30616"/>
    </ligand>
</feature>
<dbReference type="InterPro" id="IPR002543">
    <property type="entry name" value="FtsK_dom"/>
</dbReference>
<evidence type="ECO:0000256" key="3">
    <source>
        <dbReference type="ARBA" id="ARBA00022692"/>
    </source>
</evidence>
<keyword evidence="2" id="KW-1003">Cell membrane</keyword>
<feature type="domain" description="FtsK" evidence="12">
    <location>
        <begin position="700"/>
        <end position="872"/>
    </location>
</feature>
<sequence length="1168" mass="125332">MDTGRIVVDAPPDPPTPSPVNPLARLMPVAMLVAMGGMTAMYLTSTDSPRNPMFLFFPAMMLVSSIGTLAYGGGGSGRIADLNDQRAAYLRYLDTLDEALVTSAEDQIRALRHAHPAPAALWTLVGGARMWERTEGHPDFCVVRIGVGEQPAVTAAVEPELGPDTDTDPVTVGALRRLVRHRSVVDGEPVGVPLRSTAVIAVSGDPEVVRSAVRALVCQLAVLHEPRLVTVGVASRRSDWDWVKWLPHHRRTALGGHHVIVVDGAEPPEPAEGVTCIVLQPADRAELTVHVDGQVRSVACDRLSPAEAVACARRLARYRPKTDVLRRGGPDWSSLMGIEDPERIDLERRWLRRSAPDLLRVPIGVAPDGTVVELDIKEAAASGLGPHGLCVGATGSGKSEFLRTLVLGMITTHPPELLNLVLVDFKGGATFFGMENANHVSAVITNLADAAPLVARMREAISGEINRRQELLRAAGNLTNITEYRQARERDSALAPLPALLIIVDEFSELLSQHPDFAELFVAIGRLGRSLGMHLLLASQRLDEGRLRGLETHLSYRVCLKTFSASESRAVLGVPDAYHLPAQPGAAYLATAAGTLTRFQAAFVSGRYPQRLQPSDEGPAVRRFTLAGDGTPPGPVVAPSPCSLLETVLGQLSGRGVAAHRVWLPPLGRSPRLAAVLSGPPTPRLRVPIGAVDCPFEQRRDPLVVDLSGAAGNVAVVGAPRSGKSTTLRTIMAALAATHGAGEVQFYCLDFGGGELAGMRELPHVGAVAGRSETDLCRRIVAQVESVLRRREAGTASDDPCGDVVLVVDGWTTLRQEFDGLEASITALAAQGLSYGVHVMLAASRWADLRPALKDQIGTRIELRLGDPMESEMDRRRARELADRPPGRGLTRDGREMVIAEPDAEWLRTAAVQDGRTAPPVELLPARVGRDAIRVGERRRGRVVLGLGERDLAPVIMDFAEHPHLLVFGERECGKTSLLRLLCTDLAAAADEPHLEIVDFRRTLLGVVDSGARTGYAVSGVAVASRMAALTERLNARMPDESVTQRQLRDRSWWHGPDIYVVVDDYDLVAGATGNPLTPLADFLPHAEDLGLHVIAARRSGGAARAMFDPVLARMRDMGCAGLMMSAAPDEGVLLGSARPTSLPPGRATLTVRGRPDELVQVAWVEPP</sequence>
<evidence type="ECO:0000256" key="7">
    <source>
        <dbReference type="ARBA" id="ARBA00022989"/>
    </source>
</evidence>
<protein>
    <submittedName>
        <fullName evidence="13">Type VII secretion protein EccCa</fullName>
    </submittedName>
</protein>